<dbReference type="InterPro" id="IPR057326">
    <property type="entry name" value="KR_dom"/>
</dbReference>
<dbReference type="PANTHER" id="PTHR44196:SF1">
    <property type="entry name" value="DEHYDROGENASE_REDUCTASE SDR FAMILY MEMBER 7B"/>
    <property type="match status" value="1"/>
</dbReference>
<reference evidence="5 6" key="1">
    <citation type="journal article" date="2019" name="Environ. Microbiol.">
        <title>Species interactions and distinct microbial communities in high Arctic permafrost affected cryosols are associated with the CH4 and CO2 gas fluxes.</title>
        <authorList>
            <person name="Altshuler I."/>
            <person name="Hamel J."/>
            <person name="Turney S."/>
            <person name="Magnuson E."/>
            <person name="Levesque R."/>
            <person name="Greer C."/>
            <person name="Whyte L.G."/>
        </authorList>
    </citation>
    <scope>NUCLEOTIDE SEQUENCE [LARGE SCALE GENOMIC DNA]</scope>
    <source>
        <strain evidence="5 6">S5.20</strain>
    </source>
</reference>
<dbReference type="Gene3D" id="3.40.50.720">
    <property type="entry name" value="NAD(P)-binding Rossmann-like Domain"/>
    <property type="match status" value="1"/>
</dbReference>
<evidence type="ECO:0000256" key="1">
    <source>
        <dbReference type="ARBA" id="ARBA00006484"/>
    </source>
</evidence>
<dbReference type="PROSITE" id="PS00061">
    <property type="entry name" value="ADH_SHORT"/>
    <property type="match status" value="1"/>
</dbReference>
<feature type="domain" description="Ketoreductase" evidence="4">
    <location>
        <begin position="7"/>
        <end position="192"/>
    </location>
</feature>
<keyword evidence="2" id="KW-0560">Oxidoreductase</keyword>
<comment type="similarity">
    <text evidence="1 3">Belongs to the short-chain dehydrogenases/reductases (SDR) family.</text>
</comment>
<gene>
    <name evidence="5" type="ORF">EAH80_09495</name>
</gene>
<evidence type="ECO:0000313" key="6">
    <source>
        <dbReference type="Proteomes" id="UP000320095"/>
    </source>
</evidence>
<dbReference type="InterPro" id="IPR002347">
    <property type="entry name" value="SDR_fam"/>
</dbReference>
<name>A0A502EF98_9MYCO</name>
<dbReference type="RefSeq" id="WP_140689823.1">
    <property type="nucleotide sequence ID" value="NZ_RCZG01000003.1"/>
</dbReference>
<dbReference type="GO" id="GO:0016020">
    <property type="term" value="C:membrane"/>
    <property type="evidence" value="ECO:0007669"/>
    <property type="project" value="TreeGrafter"/>
</dbReference>
<dbReference type="SMART" id="SM00822">
    <property type="entry name" value="PKS_KR"/>
    <property type="match status" value="1"/>
</dbReference>
<dbReference type="InterPro" id="IPR036291">
    <property type="entry name" value="NAD(P)-bd_dom_sf"/>
</dbReference>
<dbReference type="SUPFAM" id="SSF51735">
    <property type="entry name" value="NAD(P)-binding Rossmann-fold domains"/>
    <property type="match status" value="1"/>
</dbReference>
<dbReference type="Proteomes" id="UP000320095">
    <property type="component" value="Unassembled WGS sequence"/>
</dbReference>
<evidence type="ECO:0000259" key="4">
    <source>
        <dbReference type="SMART" id="SM00822"/>
    </source>
</evidence>
<sequence>MDPTSRRVALVTGASRGIGAEISRRLVAEGYGITLTARRPAGLESMVADLQSGGAAAHGIPANMADPESITDLVAAHERCFGRLDLLVLSAGAGSDERVIDLTLKAVDLQLSVNLRAQMMLVSALLPLLRATAGAEPHLGARVVGLASITGVAAEPGLSVYGATKAALISFCEAVSTEESTNGVSATAICPGYVATDMTTSIQQRVPADSMVTAADIAEMVVALSRLSAKTVVPTVVMTRAGSELWRA</sequence>
<comment type="caution">
    <text evidence="5">The sequence shown here is derived from an EMBL/GenBank/DDBJ whole genome shotgun (WGS) entry which is preliminary data.</text>
</comment>
<accession>A0A502EF98</accession>
<dbReference type="GO" id="GO:0016491">
    <property type="term" value="F:oxidoreductase activity"/>
    <property type="evidence" value="ECO:0007669"/>
    <property type="project" value="UniProtKB-KW"/>
</dbReference>
<dbReference type="PRINTS" id="PR00080">
    <property type="entry name" value="SDRFAMILY"/>
</dbReference>
<keyword evidence="6" id="KW-1185">Reference proteome</keyword>
<organism evidence="5 6">
    <name type="scientific">Mycolicibacterium hodleri</name>
    <dbReference type="NCBI Taxonomy" id="49897"/>
    <lineage>
        <taxon>Bacteria</taxon>
        <taxon>Bacillati</taxon>
        <taxon>Actinomycetota</taxon>
        <taxon>Actinomycetes</taxon>
        <taxon>Mycobacteriales</taxon>
        <taxon>Mycobacteriaceae</taxon>
        <taxon>Mycolicibacterium</taxon>
    </lineage>
</organism>
<evidence type="ECO:0000313" key="5">
    <source>
        <dbReference type="EMBL" id="TPG35021.1"/>
    </source>
</evidence>
<protein>
    <submittedName>
        <fullName evidence="5">SDR family oxidoreductase</fullName>
    </submittedName>
</protein>
<proteinExistence type="inferred from homology"/>
<dbReference type="CDD" id="cd05233">
    <property type="entry name" value="SDR_c"/>
    <property type="match status" value="1"/>
</dbReference>
<dbReference type="EMBL" id="RCZG01000003">
    <property type="protein sequence ID" value="TPG35021.1"/>
    <property type="molecule type" value="Genomic_DNA"/>
</dbReference>
<evidence type="ECO:0000256" key="3">
    <source>
        <dbReference type="RuleBase" id="RU000363"/>
    </source>
</evidence>
<dbReference type="OrthoDB" id="158573at2"/>
<evidence type="ECO:0000256" key="2">
    <source>
        <dbReference type="ARBA" id="ARBA00023002"/>
    </source>
</evidence>
<dbReference type="AlphaFoldDB" id="A0A502EF98"/>
<dbReference type="InterPro" id="IPR020904">
    <property type="entry name" value="Sc_DH/Rdtase_CS"/>
</dbReference>
<dbReference type="Pfam" id="PF00106">
    <property type="entry name" value="adh_short"/>
    <property type="match status" value="1"/>
</dbReference>
<dbReference type="PANTHER" id="PTHR44196">
    <property type="entry name" value="DEHYDROGENASE/REDUCTASE SDR FAMILY MEMBER 7B"/>
    <property type="match status" value="1"/>
</dbReference>
<dbReference type="PRINTS" id="PR00081">
    <property type="entry name" value="GDHRDH"/>
</dbReference>